<dbReference type="Gene3D" id="3.30.700.10">
    <property type="entry name" value="Glycoprotein, Type 4 Pilin"/>
    <property type="match status" value="1"/>
</dbReference>
<comment type="caution">
    <text evidence="2">The sequence shown here is derived from an EMBL/GenBank/DDBJ whole genome shotgun (WGS) entry which is preliminary data.</text>
</comment>
<reference evidence="2 3" key="1">
    <citation type="journal article" date="2016" name="Nat. Commun.">
        <title>Thousands of microbial genomes shed light on interconnected biogeochemical processes in an aquifer system.</title>
        <authorList>
            <person name="Anantharaman K."/>
            <person name="Brown C.T."/>
            <person name="Hug L.A."/>
            <person name="Sharon I."/>
            <person name="Castelle C.J."/>
            <person name="Probst A.J."/>
            <person name="Thomas B.C."/>
            <person name="Singh A."/>
            <person name="Wilkins M.J."/>
            <person name="Karaoz U."/>
            <person name="Brodie E.L."/>
            <person name="Williams K.H."/>
            <person name="Hubbard S.S."/>
            <person name="Banfield J.F."/>
        </authorList>
    </citation>
    <scope>NUCLEOTIDE SEQUENCE [LARGE SCALE GENOMIC DNA]</scope>
</reference>
<dbReference type="SUPFAM" id="SSF54523">
    <property type="entry name" value="Pili subunits"/>
    <property type="match status" value="1"/>
</dbReference>
<protein>
    <recommendedName>
        <fullName evidence="4">Type II secretion system protein GspH</fullName>
    </recommendedName>
</protein>
<keyword evidence="1" id="KW-0472">Membrane</keyword>
<dbReference type="AlphaFoldDB" id="A0A1F5I7E9"/>
<dbReference type="InterPro" id="IPR045584">
    <property type="entry name" value="Pilin-like"/>
</dbReference>
<gene>
    <name evidence="2" type="ORF">A3G14_01375</name>
</gene>
<dbReference type="NCBIfam" id="TIGR02532">
    <property type="entry name" value="IV_pilin_GFxxxE"/>
    <property type="match status" value="1"/>
</dbReference>
<keyword evidence="1" id="KW-0812">Transmembrane</keyword>
<evidence type="ECO:0008006" key="4">
    <source>
        <dbReference type="Google" id="ProtNLM"/>
    </source>
</evidence>
<proteinExistence type="predicted"/>
<organism evidence="2 3">
    <name type="scientific">Candidatus Curtissbacteria bacterium RIFCSPLOWO2_12_FULL_38_9</name>
    <dbReference type="NCBI Taxonomy" id="1797735"/>
    <lineage>
        <taxon>Bacteria</taxon>
        <taxon>Candidatus Curtissiibacteriota</taxon>
    </lineage>
</organism>
<sequence>MDALVNSSLLIVHRLKKSIDCQLSVVSCCQRRRGFTIIELLVVISLLGITTTLVSAAYLSFERRERVKTAALDLKSNLRFAQNKALTGDKGIPGSGEECAYGNTLVGWFVRLDTTGSSYEIVGTCQSSPGAETEFFRNTVRLPKGVSLTQISYAGQSNLSLSGVNILFRPIDRGVYNFDPSYPTPPFINAAGNLNGLIEPVSSQESVRLTLNGFDTTYEVNIFTSGEINEKKL</sequence>
<keyword evidence="1" id="KW-1133">Transmembrane helix</keyword>
<evidence type="ECO:0000313" key="2">
    <source>
        <dbReference type="EMBL" id="OGE12199.1"/>
    </source>
</evidence>
<evidence type="ECO:0000313" key="3">
    <source>
        <dbReference type="Proteomes" id="UP000177300"/>
    </source>
</evidence>
<dbReference type="EMBL" id="MFBY01000061">
    <property type="protein sequence ID" value="OGE12199.1"/>
    <property type="molecule type" value="Genomic_DNA"/>
</dbReference>
<dbReference type="InterPro" id="IPR012902">
    <property type="entry name" value="N_methyl_site"/>
</dbReference>
<dbReference type="Proteomes" id="UP000177300">
    <property type="component" value="Unassembled WGS sequence"/>
</dbReference>
<accession>A0A1F5I7E9</accession>
<dbReference type="Pfam" id="PF07963">
    <property type="entry name" value="N_methyl"/>
    <property type="match status" value="1"/>
</dbReference>
<name>A0A1F5I7E9_9BACT</name>
<evidence type="ECO:0000256" key="1">
    <source>
        <dbReference type="SAM" id="Phobius"/>
    </source>
</evidence>
<feature type="transmembrane region" description="Helical" evidence="1">
    <location>
        <begin position="40"/>
        <end position="61"/>
    </location>
</feature>